<dbReference type="InterPro" id="IPR024607">
    <property type="entry name" value="Sulfatase_CS"/>
</dbReference>
<dbReference type="GO" id="GO:0046872">
    <property type="term" value="F:metal ion binding"/>
    <property type="evidence" value="ECO:0007669"/>
    <property type="project" value="UniProtKB-KW"/>
</dbReference>
<evidence type="ECO:0000256" key="6">
    <source>
        <dbReference type="SAM" id="SignalP"/>
    </source>
</evidence>
<feature type="signal peptide" evidence="6">
    <location>
        <begin position="1"/>
        <end position="20"/>
    </location>
</feature>
<keyword evidence="3" id="KW-0378">Hydrolase</keyword>
<keyword evidence="9" id="KW-1185">Reference proteome</keyword>
<dbReference type="RefSeq" id="WP_091765677.1">
    <property type="nucleotide sequence ID" value="NZ_FNHG01000001.1"/>
</dbReference>
<accession>A0A1G9M3A0</accession>
<name>A0A1G9M3A0_9PROT</name>
<keyword evidence="5" id="KW-0472">Membrane</keyword>
<dbReference type="Proteomes" id="UP000199759">
    <property type="component" value="Unassembled WGS sequence"/>
</dbReference>
<dbReference type="InterPro" id="IPR050738">
    <property type="entry name" value="Sulfatase"/>
</dbReference>
<keyword evidence="5" id="KW-0812">Transmembrane</keyword>
<dbReference type="GO" id="GO:0004065">
    <property type="term" value="F:arylsulfatase activity"/>
    <property type="evidence" value="ECO:0007669"/>
    <property type="project" value="TreeGrafter"/>
</dbReference>
<dbReference type="SUPFAM" id="SSF53649">
    <property type="entry name" value="Alkaline phosphatase-like"/>
    <property type="match status" value="1"/>
</dbReference>
<comment type="similarity">
    <text evidence="1">Belongs to the sulfatase family.</text>
</comment>
<keyword evidence="2" id="KW-0479">Metal-binding</keyword>
<evidence type="ECO:0000259" key="7">
    <source>
        <dbReference type="Pfam" id="PF00884"/>
    </source>
</evidence>
<organism evidence="8 9">
    <name type="scientific">Maricaulis salignorans</name>
    <dbReference type="NCBI Taxonomy" id="144026"/>
    <lineage>
        <taxon>Bacteria</taxon>
        <taxon>Pseudomonadati</taxon>
        <taxon>Pseudomonadota</taxon>
        <taxon>Alphaproteobacteria</taxon>
        <taxon>Maricaulales</taxon>
        <taxon>Maricaulaceae</taxon>
        <taxon>Maricaulis</taxon>
    </lineage>
</organism>
<dbReference type="EMBL" id="FNHG01000001">
    <property type="protein sequence ID" value="SDL68431.1"/>
    <property type="molecule type" value="Genomic_DNA"/>
</dbReference>
<dbReference type="Gene3D" id="3.40.720.10">
    <property type="entry name" value="Alkaline Phosphatase, subunit A"/>
    <property type="match status" value="1"/>
</dbReference>
<protein>
    <submittedName>
        <fullName evidence="8">Uncharacterized sulfatase</fullName>
    </submittedName>
</protein>
<dbReference type="AlphaFoldDB" id="A0A1G9M3A0"/>
<dbReference type="STRING" id="144026.SAMN04488568_101303"/>
<evidence type="ECO:0000313" key="9">
    <source>
        <dbReference type="Proteomes" id="UP000199759"/>
    </source>
</evidence>
<proteinExistence type="inferred from homology"/>
<dbReference type="Pfam" id="PF00884">
    <property type="entry name" value="Sulfatase"/>
    <property type="match status" value="1"/>
</dbReference>
<dbReference type="PROSITE" id="PS00523">
    <property type="entry name" value="SULFATASE_1"/>
    <property type="match status" value="1"/>
</dbReference>
<sequence length="590" mass="64367">MRARTSGILAGLGLIGALMAAPALLAQQAPAERPNFVLVLVDDAAFMDFGIYGGEARTPVIDRLARRGMIFSNYHSSPLCAPSRAMLLTGLDNHRTGLATIPEVLPPEHRGQPGYGMSLEPGVVTVADRLQAAGYRTYMTGKWHLGHGEGDLPDAHGFDRSFVLDASGADNWEEKPYMPFYRTADWFEDGTRAHLPDEFYSSEFLVDRMIDYIDADAGRDDPFFAYLAFQAIHIPIQAPAEFTANYHETYSQGWEALRQARARRAVELELVSATTSIMPLPERMRAWSDLSEADQALYARSMAVNAGMLEAMDHHLGRLVEHLETTGEFDNTVFIVTSDNGPEPSHPVGEPGFGTWMSLHGYSRELENLGETGSYAFIGPEWAMAAAAPFNLFKFYASEGGLRVPFLIAGPGIASGQHSRAAGYVTDVTPTILDLAGLSGMTGDVTGRSLRAVISGEADAAYTPDDAVGFEVSGNSALFRGDYKLVRTMPPWGDGNWQLFNLAVDPGETFDLAPGQPALAASMLEDYTTYAEANGVLDLPEGYDVHGQISINATLRQLEFYGWQLGFVILLILGLGGFGLYNAIRIWRQR</sequence>
<evidence type="ECO:0000256" key="5">
    <source>
        <dbReference type="SAM" id="Phobius"/>
    </source>
</evidence>
<evidence type="ECO:0000256" key="2">
    <source>
        <dbReference type="ARBA" id="ARBA00022723"/>
    </source>
</evidence>
<dbReference type="PANTHER" id="PTHR42693">
    <property type="entry name" value="ARYLSULFATASE FAMILY MEMBER"/>
    <property type="match status" value="1"/>
</dbReference>
<feature type="chain" id="PRO_5011535280" evidence="6">
    <location>
        <begin position="21"/>
        <end position="590"/>
    </location>
</feature>
<gene>
    <name evidence="8" type="ORF">SAMN04488568_101303</name>
</gene>
<dbReference type="InterPro" id="IPR000917">
    <property type="entry name" value="Sulfatase_N"/>
</dbReference>
<feature type="transmembrane region" description="Helical" evidence="5">
    <location>
        <begin position="560"/>
        <end position="584"/>
    </location>
</feature>
<dbReference type="InterPro" id="IPR017850">
    <property type="entry name" value="Alkaline_phosphatase_core_sf"/>
</dbReference>
<evidence type="ECO:0000256" key="1">
    <source>
        <dbReference type="ARBA" id="ARBA00008779"/>
    </source>
</evidence>
<keyword evidence="6" id="KW-0732">Signal</keyword>
<keyword evidence="5" id="KW-1133">Transmembrane helix</keyword>
<evidence type="ECO:0000256" key="3">
    <source>
        <dbReference type="ARBA" id="ARBA00022801"/>
    </source>
</evidence>
<evidence type="ECO:0000256" key="4">
    <source>
        <dbReference type="ARBA" id="ARBA00022837"/>
    </source>
</evidence>
<dbReference type="Gene3D" id="3.30.1120.10">
    <property type="match status" value="1"/>
</dbReference>
<dbReference type="PANTHER" id="PTHR42693:SF33">
    <property type="entry name" value="ARYLSULFATASE"/>
    <property type="match status" value="1"/>
</dbReference>
<dbReference type="CDD" id="cd16025">
    <property type="entry name" value="PAS_like"/>
    <property type="match status" value="1"/>
</dbReference>
<evidence type="ECO:0000313" key="8">
    <source>
        <dbReference type="EMBL" id="SDL68431.1"/>
    </source>
</evidence>
<feature type="domain" description="Sulfatase N-terminal" evidence="7">
    <location>
        <begin position="34"/>
        <end position="437"/>
    </location>
</feature>
<keyword evidence="4" id="KW-0106">Calcium</keyword>
<dbReference type="OrthoDB" id="9803751at2"/>
<reference evidence="8 9" key="1">
    <citation type="submission" date="2016-10" db="EMBL/GenBank/DDBJ databases">
        <authorList>
            <person name="de Groot N.N."/>
        </authorList>
    </citation>
    <scope>NUCLEOTIDE SEQUENCE [LARGE SCALE GENOMIC DNA]</scope>
    <source>
        <strain evidence="8 9">DSM 16077</strain>
    </source>
</reference>